<dbReference type="RefSeq" id="WP_221280424.1">
    <property type="nucleotide sequence ID" value="NZ_AP024814.1"/>
</dbReference>
<dbReference type="Gene3D" id="3.40.50.300">
    <property type="entry name" value="P-loop containing nucleotide triphosphate hydrolases"/>
    <property type="match status" value="1"/>
</dbReference>
<sequence length="278" mass="30389">MLEILVQKRLKGAGGDFNLEANLRLQSAQTYALMGASGVGKSTLLRAIAGLETPDCGRIVVQGRVWCDTQKHINLSPQERKVGFVFQDYGLFPHLNTQQNIAFGAPKHPKIAEITALMELEGLLKRPIATLSGGQQQRVALARAILRALDGGSLLCLDEGLSALDPHMRSKLQEQIKFLSAHFKLTTLLITHDLLEAHKMATTLIHLQAQGPTHTAHIQSLKPQTALHAKVLQSQNQELTLALGPQILCLPYAKKLKEGDCVALDPHNLQINVLESPL</sequence>
<keyword evidence="5" id="KW-1185">Reference proteome</keyword>
<accession>A0ABN6I0Z6</accession>
<dbReference type="SUPFAM" id="SSF52540">
    <property type="entry name" value="P-loop containing nucleoside triphosphate hydrolases"/>
    <property type="match status" value="1"/>
</dbReference>
<dbReference type="InterPro" id="IPR003593">
    <property type="entry name" value="AAA+_ATPase"/>
</dbReference>
<dbReference type="InterPro" id="IPR003439">
    <property type="entry name" value="ABC_transporter-like_ATP-bd"/>
</dbReference>
<keyword evidence="2" id="KW-0067">ATP-binding</keyword>
<dbReference type="InterPro" id="IPR050334">
    <property type="entry name" value="Molybdenum_import_ModC"/>
</dbReference>
<evidence type="ECO:0000259" key="3">
    <source>
        <dbReference type="PROSITE" id="PS50893"/>
    </source>
</evidence>
<reference evidence="4 5" key="1">
    <citation type="submission" date="2021-07" db="EMBL/GenBank/DDBJ databases">
        <title>Novel Helicobacter sp. Isolated from a dog.</title>
        <authorList>
            <person name="Rimbara E."/>
            <person name="Suzuki M."/>
        </authorList>
    </citation>
    <scope>NUCLEOTIDE SEQUENCE [LARGE SCALE GENOMIC DNA]</scope>
    <source>
        <strain evidence="5">NHP19-003</strain>
    </source>
</reference>
<protein>
    <recommendedName>
        <fullName evidence="3">ABC transporter domain-containing protein</fullName>
    </recommendedName>
</protein>
<dbReference type="EMBL" id="AP024814">
    <property type="protein sequence ID" value="BCZ17270.1"/>
    <property type="molecule type" value="Genomic_DNA"/>
</dbReference>
<evidence type="ECO:0000256" key="1">
    <source>
        <dbReference type="ARBA" id="ARBA00022741"/>
    </source>
</evidence>
<evidence type="ECO:0000256" key="2">
    <source>
        <dbReference type="ARBA" id="ARBA00022840"/>
    </source>
</evidence>
<gene>
    <name evidence="4" type="ORF">NHP190003_05520</name>
</gene>
<feature type="domain" description="ABC transporter" evidence="3">
    <location>
        <begin position="1"/>
        <end position="234"/>
    </location>
</feature>
<dbReference type="Pfam" id="PF00005">
    <property type="entry name" value="ABC_tran"/>
    <property type="match status" value="1"/>
</dbReference>
<dbReference type="Proteomes" id="UP000826775">
    <property type="component" value="Chromosome"/>
</dbReference>
<dbReference type="PANTHER" id="PTHR43514">
    <property type="entry name" value="ABC TRANSPORTER I FAMILY MEMBER 10"/>
    <property type="match status" value="1"/>
</dbReference>
<dbReference type="SMART" id="SM00382">
    <property type="entry name" value="AAA"/>
    <property type="match status" value="1"/>
</dbReference>
<dbReference type="PROSITE" id="PS00211">
    <property type="entry name" value="ABC_TRANSPORTER_1"/>
    <property type="match status" value="1"/>
</dbReference>
<organism evidence="4 5">
    <name type="scientific">Helicobacter gastrocanis</name>
    <dbReference type="NCBI Taxonomy" id="2849641"/>
    <lineage>
        <taxon>Bacteria</taxon>
        <taxon>Pseudomonadati</taxon>
        <taxon>Campylobacterota</taxon>
        <taxon>Epsilonproteobacteria</taxon>
        <taxon>Campylobacterales</taxon>
        <taxon>Helicobacteraceae</taxon>
        <taxon>Helicobacter</taxon>
    </lineage>
</organism>
<dbReference type="PANTHER" id="PTHR43514:SF1">
    <property type="entry name" value="SULFATE_THIOSULFATE IMPORT ATP-BINDING PROTEIN CYSA"/>
    <property type="match status" value="1"/>
</dbReference>
<dbReference type="InterPro" id="IPR027417">
    <property type="entry name" value="P-loop_NTPase"/>
</dbReference>
<name>A0ABN6I0Z6_9HELI</name>
<proteinExistence type="predicted"/>
<evidence type="ECO:0000313" key="5">
    <source>
        <dbReference type="Proteomes" id="UP000826775"/>
    </source>
</evidence>
<dbReference type="InterPro" id="IPR017871">
    <property type="entry name" value="ABC_transporter-like_CS"/>
</dbReference>
<dbReference type="PROSITE" id="PS50893">
    <property type="entry name" value="ABC_TRANSPORTER_2"/>
    <property type="match status" value="1"/>
</dbReference>
<evidence type="ECO:0000313" key="4">
    <source>
        <dbReference type="EMBL" id="BCZ17270.1"/>
    </source>
</evidence>
<keyword evidence="1" id="KW-0547">Nucleotide-binding</keyword>